<keyword evidence="2" id="KW-1185">Reference proteome</keyword>
<evidence type="ECO:0000313" key="1">
    <source>
        <dbReference type="EMBL" id="MES1923245.1"/>
    </source>
</evidence>
<organism evidence="1 2">
    <name type="scientific">Bonamia ostreae</name>
    <dbReference type="NCBI Taxonomy" id="126728"/>
    <lineage>
        <taxon>Eukaryota</taxon>
        <taxon>Sar</taxon>
        <taxon>Rhizaria</taxon>
        <taxon>Endomyxa</taxon>
        <taxon>Ascetosporea</taxon>
        <taxon>Haplosporida</taxon>
        <taxon>Bonamia</taxon>
    </lineage>
</organism>
<evidence type="ECO:0000313" key="2">
    <source>
        <dbReference type="Proteomes" id="UP001439008"/>
    </source>
</evidence>
<accession>A0ABV2AU98</accession>
<name>A0ABV2AU98_9EUKA</name>
<dbReference type="Proteomes" id="UP001439008">
    <property type="component" value="Unassembled WGS sequence"/>
</dbReference>
<sequence>MHSHTDFRKSLLYTQMCSVHHHVNKVCFYSYYMSYYRNIHKLLLHIQTYIFRLVNICYLNNSNCILYYTYTHNIRQHTHGCIYHILNHRNHCGSSCYTVVCTMYHNILVDTL</sequence>
<reference evidence="1 2" key="1">
    <citation type="journal article" date="2024" name="BMC Biol.">
        <title>Comparative genomics of Ascetosporea gives new insight into the evolutionary basis for animal parasitism in Rhizaria.</title>
        <authorList>
            <person name="Hiltunen Thoren M."/>
            <person name="Onut-Brannstrom I."/>
            <person name="Alfjorden A."/>
            <person name="Peckova H."/>
            <person name="Swords F."/>
            <person name="Hooper C."/>
            <person name="Holzer A.S."/>
            <person name="Bass D."/>
            <person name="Burki F."/>
        </authorList>
    </citation>
    <scope>NUCLEOTIDE SEQUENCE [LARGE SCALE GENOMIC DNA]</scope>
    <source>
        <strain evidence="1">20-A016</strain>
    </source>
</reference>
<proteinExistence type="predicted"/>
<gene>
    <name evidence="1" type="ORF">MHBO_004790</name>
</gene>
<dbReference type="EMBL" id="JBDODL010005267">
    <property type="protein sequence ID" value="MES1923245.1"/>
    <property type="molecule type" value="Genomic_DNA"/>
</dbReference>
<comment type="caution">
    <text evidence="1">The sequence shown here is derived from an EMBL/GenBank/DDBJ whole genome shotgun (WGS) entry which is preliminary data.</text>
</comment>
<protein>
    <submittedName>
        <fullName evidence="1">Uncharacterized protein</fullName>
    </submittedName>
</protein>